<protein>
    <submittedName>
        <fullName evidence="1">Tautomerase family protein</fullName>
    </submittedName>
</protein>
<dbReference type="Pfam" id="PF14552">
    <property type="entry name" value="Tautomerase_2"/>
    <property type="match status" value="1"/>
</dbReference>
<dbReference type="PANTHER" id="PTHR38460">
    <property type="entry name" value="TAUTOMERASE YOLI-RELATED"/>
    <property type="match status" value="1"/>
</dbReference>
<dbReference type="Proteomes" id="UP001499841">
    <property type="component" value="Unassembled WGS sequence"/>
</dbReference>
<gene>
    <name evidence="1" type="ORF">GCM10022262_23480</name>
</gene>
<accession>A0ABP8EVL1</accession>
<proteinExistence type="predicted"/>
<evidence type="ECO:0000313" key="2">
    <source>
        <dbReference type="Proteomes" id="UP001499841"/>
    </source>
</evidence>
<dbReference type="RefSeq" id="WP_345041335.1">
    <property type="nucleotide sequence ID" value="NZ_BAABBA010000010.1"/>
</dbReference>
<name>A0ABP8EVL1_9MICO</name>
<comment type="caution">
    <text evidence="1">The sequence shown here is derived from an EMBL/GenBank/DDBJ whole genome shotgun (WGS) entry which is preliminary data.</text>
</comment>
<reference evidence="2" key="1">
    <citation type="journal article" date="2019" name="Int. J. Syst. Evol. Microbiol.">
        <title>The Global Catalogue of Microorganisms (GCM) 10K type strain sequencing project: providing services to taxonomists for standard genome sequencing and annotation.</title>
        <authorList>
            <consortium name="The Broad Institute Genomics Platform"/>
            <consortium name="The Broad Institute Genome Sequencing Center for Infectious Disease"/>
            <person name="Wu L."/>
            <person name="Ma J."/>
        </authorList>
    </citation>
    <scope>NUCLEOTIDE SEQUENCE [LARGE SCALE GENOMIC DNA]</scope>
    <source>
        <strain evidence="2">JCM 17459</strain>
    </source>
</reference>
<dbReference type="PANTHER" id="PTHR38460:SF1">
    <property type="entry name" value="TAUTOMERASE YOLI-RELATED"/>
    <property type="match status" value="1"/>
</dbReference>
<dbReference type="SUPFAM" id="SSF55331">
    <property type="entry name" value="Tautomerase/MIF"/>
    <property type="match status" value="1"/>
</dbReference>
<evidence type="ECO:0000313" key="1">
    <source>
        <dbReference type="EMBL" id="GAA4287988.1"/>
    </source>
</evidence>
<sequence>MPLVRIDLPEATPPEYRQSIVEVVYEALVDAVGAPVNDRFMIVSEHEPENLVMDPTYMVERTERALIIQITFNAGRTVEAKKNLYRAIASGLHERIGLRPEDVFISLVDVPKENWSFGLGEAQYVD</sequence>
<organism evidence="1 2">
    <name type="scientific">Georgenia daeguensis</name>
    <dbReference type="NCBI Taxonomy" id="908355"/>
    <lineage>
        <taxon>Bacteria</taxon>
        <taxon>Bacillati</taxon>
        <taxon>Actinomycetota</taxon>
        <taxon>Actinomycetes</taxon>
        <taxon>Micrococcales</taxon>
        <taxon>Bogoriellaceae</taxon>
        <taxon>Georgenia</taxon>
    </lineage>
</organism>
<keyword evidence="2" id="KW-1185">Reference proteome</keyword>
<dbReference type="InterPro" id="IPR014347">
    <property type="entry name" value="Tautomerase/MIF_sf"/>
</dbReference>
<dbReference type="Gene3D" id="3.30.429.10">
    <property type="entry name" value="Macrophage Migration Inhibitory Factor"/>
    <property type="match status" value="1"/>
</dbReference>
<dbReference type="InterPro" id="IPR037479">
    <property type="entry name" value="Tauto_MSAD"/>
</dbReference>
<dbReference type="EMBL" id="BAABBA010000010">
    <property type="protein sequence ID" value="GAA4287988.1"/>
    <property type="molecule type" value="Genomic_DNA"/>
</dbReference>